<keyword evidence="2" id="KW-0614">Plasmid</keyword>
<reference evidence="2" key="1">
    <citation type="submission" date="2015-02" db="EMBL/GenBank/DDBJ databases">
        <title>Sequence analysis of the plasmid encoding blaPER-1 from Vibrio parahaemolyticus.</title>
        <authorList>
            <person name="Li R."/>
            <person name="Chen S."/>
        </authorList>
    </citation>
    <scope>NUCLEOTIDE SEQUENCE</scope>
    <source>
        <strain evidence="2">2011VPH2</strain>
        <plasmid evidence="2">pVPH2</plasmid>
    </source>
</reference>
<organism evidence="2">
    <name type="scientific">Vibrio parahaemolyticus</name>
    <dbReference type="NCBI Taxonomy" id="670"/>
    <lineage>
        <taxon>Bacteria</taxon>
        <taxon>Pseudomonadati</taxon>
        <taxon>Pseudomonadota</taxon>
        <taxon>Gammaproteobacteria</taxon>
        <taxon>Vibrionales</taxon>
        <taxon>Vibrionaceae</taxon>
        <taxon>Vibrio</taxon>
    </lineage>
</organism>
<dbReference type="AlphaFoldDB" id="A0A162CDR8"/>
<proteinExistence type="predicted"/>
<dbReference type="InterPro" id="IPR050708">
    <property type="entry name" value="T6SS_VgrG/RHS"/>
</dbReference>
<dbReference type="Gene3D" id="2.180.10.10">
    <property type="entry name" value="RHS repeat-associated core"/>
    <property type="match status" value="1"/>
</dbReference>
<dbReference type="NCBIfam" id="TIGR03696">
    <property type="entry name" value="Rhs_assc_core"/>
    <property type="match status" value="1"/>
</dbReference>
<dbReference type="PRINTS" id="PR00394">
    <property type="entry name" value="RHSPROTEIN"/>
</dbReference>
<geneLocation type="plasmid" evidence="2">
    <name>pVPH2</name>
</geneLocation>
<dbReference type="RefSeq" id="WP_172686216.1">
    <property type="nucleotide sequence ID" value="NZ_KP791968.1"/>
</dbReference>
<dbReference type="InterPro" id="IPR001826">
    <property type="entry name" value="RHS"/>
</dbReference>
<dbReference type="PANTHER" id="PTHR32305">
    <property type="match status" value="1"/>
</dbReference>
<evidence type="ECO:0000259" key="1">
    <source>
        <dbReference type="Pfam" id="PF03527"/>
    </source>
</evidence>
<feature type="domain" description="RHS protein conserved region" evidence="1">
    <location>
        <begin position="59"/>
        <end position="93"/>
    </location>
</feature>
<dbReference type="Pfam" id="PF03527">
    <property type="entry name" value="RHS"/>
    <property type="match status" value="1"/>
</dbReference>
<dbReference type="EMBL" id="KP791968">
    <property type="protein sequence ID" value="AKD43690.1"/>
    <property type="molecule type" value="Genomic_DNA"/>
</dbReference>
<accession>A0A162CDR8</accession>
<evidence type="ECO:0000313" key="2">
    <source>
        <dbReference type="EMBL" id="AKD43690.1"/>
    </source>
</evidence>
<dbReference type="PANTHER" id="PTHR32305:SF15">
    <property type="entry name" value="PROTEIN RHSA-RELATED"/>
    <property type="match status" value="1"/>
</dbReference>
<dbReference type="InterPro" id="IPR022385">
    <property type="entry name" value="Rhs_assc_core"/>
</dbReference>
<sequence>MNLLHYHQRVKPAGGVDVLYVYGLDGELLAEVDAGTGQTQREYVWLDGELVAYLVDGTVYHVHNDHLGTPQALTDETGATVWKASYSPFGKATVTTEQIKFNLRFPGQYYDAETGLHYNWHRYYDPALGRYLQSDRLGLFDGVDTYGYVHGNPLTSIDPTGEFAVFGAGISAGLVSVHQAPIDRKV</sequence>
<name>A0A162CDR8_VIBPH</name>
<protein>
    <recommendedName>
        <fullName evidence="1">RHS protein conserved region domain-containing protein</fullName>
    </recommendedName>
</protein>